<feature type="domain" description="Carbohydrate kinase PfkB" evidence="1">
    <location>
        <begin position="122"/>
        <end position="302"/>
    </location>
</feature>
<dbReference type="SUPFAM" id="SSF53613">
    <property type="entry name" value="Ribokinase-like"/>
    <property type="match status" value="1"/>
</dbReference>
<evidence type="ECO:0000313" key="2">
    <source>
        <dbReference type="EMBL" id="MCD7465049.1"/>
    </source>
</evidence>
<dbReference type="Pfam" id="PF00294">
    <property type="entry name" value="PfkB"/>
    <property type="match status" value="1"/>
</dbReference>
<gene>
    <name evidence="2" type="ORF">HAX54_000450</name>
</gene>
<evidence type="ECO:0000259" key="1">
    <source>
        <dbReference type="Pfam" id="PF00294"/>
    </source>
</evidence>
<dbReference type="PANTHER" id="PTHR47826:SF1">
    <property type="entry name" value="OS03G0164700 PROTEIN"/>
    <property type="match status" value="1"/>
</dbReference>
<comment type="caution">
    <text evidence="2">The sequence shown here is derived from an EMBL/GenBank/DDBJ whole genome shotgun (WGS) entry which is preliminary data.</text>
</comment>
<proteinExistence type="predicted"/>
<dbReference type="Gene3D" id="3.40.1190.20">
    <property type="match status" value="1"/>
</dbReference>
<name>A0ABS8T214_DATST</name>
<dbReference type="InterPro" id="IPR029056">
    <property type="entry name" value="Ribokinase-like"/>
</dbReference>
<accession>A0ABS8T214</accession>
<dbReference type="EMBL" id="JACEIK010001012">
    <property type="protein sequence ID" value="MCD7465049.1"/>
    <property type="molecule type" value="Genomic_DNA"/>
</dbReference>
<evidence type="ECO:0000313" key="3">
    <source>
        <dbReference type="Proteomes" id="UP000823775"/>
    </source>
</evidence>
<reference evidence="2 3" key="1">
    <citation type="journal article" date="2021" name="BMC Genomics">
        <title>Datura genome reveals duplications of psychoactive alkaloid biosynthetic genes and high mutation rate following tissue culture.</title>
        <authorList>
            <person name="Rajewski A."/>
            <person name="Carter-House D."/>
            <person name="Stajich J."/>
            <person name="Litt A."/>
        </authorList>
    </citation>
    <scope>NUCLEOTIDE SEQUENCE [LARGE SCALE GENOMIC DNA]</scope>
    <source>
        <strain evidence="2">AR-01</strain>
    </source>
</reference>
<dbReference type="Proteomes" id="UP000823775">
    <property type="component" value="Unassembled WGS sequence"/>
</dbReference>
<sequence length="313" mass="34421">MHHHATISLKPSSYSATHHALFSINPPIFQNPSFLIPPLTNKLRYSILNCRGIQIPLPKLRPNNASTKFTSIAAVKDVDIATLGNLCVDIVLNVPQLPPKPLQQRKAYMEQLSKSPPDKRYWEAGGNCNVAIAAARLGLHCISIGHVGDEIYGRFLIDVLSDEGISIVGMNEQSEALNLSSSDYGTLLCWVLVDPLQRHGFCSRADFSADPAFSWMSRLSIEVKMAIRKSKILFCNGYDFDELSPSLLESALECAVESGTSIFFDPGPRGKSLIAGRPEEQRAIGKLLRMSEVLLLTSEEAKFCYILESGNTG</sequence>
<organism evidence="2 3">
    <name type="scientific">Datura stramonium</name>
    <name type="common">Jimsonweed</name>
    <name type="synonym">Common thornapple</name>
    <dbReference type="NCBI Taxonomy" id="4076"/>
    <lineage>
        <taxon>Eukaryota</taxon>
        <taxon>Viridiplantae</taxon>
        <taxon>Streptophyta</taxon>
        <taxon>Embryophyta</taxon>
        <taxon>Tracheophyta</taxon>
        <taxon>Spermatophyta</taxon>
        <taxon>Magnoliopsida</taxon>
        <taxon>eudicotyledons</taxon>
        <taxon>Gunneridae</taxon>
        <taxon>Pentapetalae</taxon>
        <taxon>asterids</taxon>
        <taxon>lamiids</taxon>
        <taxon>Solanales</taxon>
        <taxon>Solanaceae</taxon>
        <taxon>Solanoideae</taxon>
        <taxon>Datureae</taxon>
        <taxon>Datura</taxon>
    </lineage>
</organism>
<protein>
    <recommendedName>
        <fullName evidence="1">Carbohydrate kinase PfkB domain-containing protein</fullName>
    </recommendedName>
</protein>
<keyword evidence="3" id="KW-1185">Reference proteome</keyword>
<dbReference type="PANTHER" id="PTHR47826">
    <property type="entry name" value="OS03G0164700 PROTEIN"/>
    <property type="match status" value="1"/>
</dbReference>
<dbReference type="InterPro" id="IPR011611">
    <property type="entry name" value="PfkB_dom"/>
</dbReference>